<keyword evidence="2" id="KW-1185">Reference proteome</keyword>
<accession>A0A7W1T4R3</accession>
<dbReference type="InterPro" id="IPR029058">
    <property type="entry name" value="AB_hydrolase_fold"/>
</dbReference>
<dbReference type="Pfam" id="PF26363">
    <property type="entry name" value="Phospholipase-like"/>
    <property type="match status" value="1"/>
</dbReference>
<dbReference type="RefSeq" id="WP_181675679.1">
    <property type="nucleotide sequence ID" value="NZ_JABJVM010000003.1"/>
</dbReference>
<name>A0A7W1T4R3_9LIST</name>
<evidence type="ECO:0000313" key="1">
    <source>
        <dbReference type="EMBL" id="MBA3925448.1"/>
    </source>
</evidence>
<evidence type="ECO:0000313" key="2">
    <source>
        <dbReference type="Proteomes" id="UP000548787"/>
    </source>
</evidence>
<dbReference type="EMBL" id="JABJVM010000003">
    <property type="protein sequence ID" value="MBA3925448.1"/>
    <property type="molecule type" value="Genomic_DNA"/>
</dbReference>
<comment type="caution">
    <text evidence="1">The sequence shown here is derived from an EMBL/GenBank/DDBJ whole genome shotgun (WGS) entry which is preliminary data.</text>
</comment>
<reference evidence="1 2" key="1">
    <citation type="submission" date="2020-05" db="EMBL/GenBank/DDBJ databases">
        <authorList>
            <person name="Carlin C.R."/>
        </authorList>
    </citation>
    <scope>NUCLEOTIDE SEQUENCE [LARGE SCALE GENOMIC DNA]</scope>
    <source>
        <strain evidence="1 2">FSL W9-0585</strain>
    </source>
</reference>
<reference evidence="1 2" key="2">
    <citation type="submission" date="2020-08" db="EMBL/GenBank/DDBJ databases">
        <title>Listeria ohnekaius sp. nov. and Listeria portnoyii sp. nov. isolated from non-agricultural and natural environments.</title>
        <authorList>
            <person name="Weller D."/>
            <person name="Belias A.M."/>
            <person name="Liao J."/>
            <person name="Guo S."/>
            <person name="Orsi R.H."/>
            <person name="Wiedmann M."/>
        </authorList>
    </citation>
    <scope>NUCLEOTIDE SEQUENCE [LARGE SCALE GENOMIC DNA]</scope>
    <source>
        <strain evidence="1 2">FSL W9-0585</strain>
    </source>
</reference>
<dbReference type="AlphaFoldDB" id="A0A7W1T4R3"/>
<proteinExistence type="predicted"/>
<gene>
    <name evidence="1" type="ORF">HPK16_03745</name>
</gene>
<organism evidence="1 2">
    <name type="scientific">Listeria rustica</name>
    <dbReference type="NCBI Taxonomy" id="2713503"/>
    <lineage>
        <taxon>Bacteria</taxon>
        <taxon>Bacillati</taxon>
        <taxon>Bacillota</taxon>
        <taxon>Bacilli</taxon>
        <taxon>Bacillales</taxon>
        <taxon>Listeriaceae</taxon>
        <taxon>Listeria</taxon>
    </lineage>
</organism>
<dbReference type="SUPFAM" id="SSF53474">
    <property type="entry name" value="alpha/beta-Hydrolases"/>
    <property type="match status" value="1"/>
</dbReference>
<dbReference type="GO" id="GO:0006629">
    <property type="term" value="P:lipid metabolic process"/>
    <property type="evidence" value="ECO:0007669"/>
    <property type="project" value="InterPro"/>
</dbReference>
<dbReference type="Gene3D" id="3.40.50.1820">
    <property type="entry name" value="alpha/beta hydrolase"/>
    <property type="match status" value="1"/>
</dbReference>
<protein>
    <submittedName>
        <fullName evidence="1">Lipase</fullName>
    </submittedName>
</protein>
<dbReference type="Proteomes" id="UP000548787">
    <property type="component" value="Unassembled WGS sequence"/>
</dbReference>
<sequence>MKLSDETYFNLSKIAYENDYLKIGKTIRTGEGDYYKVVNSIDGDSGLQAICVVTLREYQDYNAGKTKSYNNMVFVSRGTEPAKLKDVKAGVGLLTSKTEGQFDDYDRFVHSTLKKYDVKDYSFTGHSLGGALAQYEAVKHTKPATTFAAARAYNKLTDAEQAKAKKGDYWNLIKDLRHQDDVVGSLPPNALLFYPTYFMERNQSASLLDKAGIGGHLAGTFEGCFGANGSAEMLYKPDDIRRLGTSIQQLGTDCLSDVERFLISFRNEQELRMQELKSKYLGRLSGDLNLLTEYEIEDALHDVAQSKSNGVPVVFNTDMLENVLEQLKHEKVAWQDFGRRIVDAGNSIERNDGELAHILKTDLSAMMRS</sequence>